<name>A0A815QLS3_9BILA</name>
<dbReference type="AlphaFoldDB" id="A0A815QLS3"/>
<proteinExistence type="predicted"/>
<dbReference type="EMBL" id="CAJNON010001467">
    <property type="protein sequence ID" value="CAF1464846.1"/>
    <property type="molecule type" value="Genomic_DNA"/>
</dbReference>
<comment type="caution">
    <text evidence="1">The sequence shown here is derived from an EMBL/GenBank/DDBJ whole genome shotgun (WGS) entry which is preliminary data.</text>
</comment>
<sequence length="264" mass="31782">MKTNSNYSYYICTQIYNESEHYLIDWLDHQFNVVGFKNVCLINVGQPLSRSFRQRFSIAYVEKKDRGQEFQYCLSSCFVDEPMRAEDMLMIHDVDEYLNVRKSDEIFNNYKNYDQFHFNEIRYGYVLDTEKEIMNRSLRTTNLWRKPHHLLGEYENDNLKNLFNCKTYDGWPSCNEGNGKEMIRVGAIKSFDTHFQSSNIQPERRIYIDMKKIRLNHYFMRTKEDATQSAKKWNKIGSRIGQINSNQWFRFIFDDSITDSKRLI</sequence>
<organism evidence="1 2">
    <name type="scientific">Adineta steineri</name>
    <dbReference type="NCBI Taxonomy" id="433720"/>
    <lineage>
        <taxon>Eukaryota</taxon>
        <taxon>Metazoa</taxon>
        <taxon>Spiralia</taxon>
        <taxon>Gnathifera</taxon>
        <taxon>Rotifera</taxon>
        <taxon>Eurotatoria</taxon>
        <taxon>Bdelloidea</taxon>
        <taxon>Adinetida</taxon>
        <taxon>Adinetidae</taxon>
        <taxon>Adineta</taxon>
    </lineage>
</organism>
<evidence type="ECO:0000313" key="2">
    <source>
        <dbReference type="Proteomes" id="UP000663891"/>
    </source>
</evidence>
<protein>
    <submittedName>
        <fullName evidence="1">Uncharacterized protein</fullName>
    </submittedName>
</protein>
<dbReference type="OrthoDB" id="10034642at2759"/>
<dbReference type="Proteomes" id="UP000663891">
    <property type="component" value="Unassembled WGS sequence"/>
</dbReference>
<evidence type="ECO:0000313" key="1">
    <source>
        <dbReference type="EMBL" id="CAF1464846.1"/>
    </source>
</evidence>
<accession>A0A815QLS3</accession>
<reference evidence="1" key="1">
    <citation type="submission" date="2021-02" db="EMBL/GenBank/DDBJ databases">
        <authorList>
            <person name="Nowell W R."/>
        </authorList>
    </citation>
    <scope>NUCLEOTIDE SEQUENCE</scope>
</reference>
<gene>
    <name evidence="1" type="ORF">VCS650_LOCUS40257</name>
</gene>